<dbReference type="Gene3D" id="2.40.260.10">
    <property type="entry name" value="Sortase"/>
    <property type="match status" value="1"/>
</dbReference>
<name>A0AAE9Y746_9ACTN</name>
<dbReference type="AlphaFoldDB" id="A0AAE9Y746"/>
<dbReference type="CDD" id="cd05829">
    <property type="entry name" value="Sortase_F"/>
    <property type="match status" value="1"/>
</dbReference>
<sequence length="203" mass="21273">MLTAVVVLAALASAAIVLLGTEPPPDVVAEEVVVPRSGSSTTAAPTTTEAAPRAGEPGRVVIDRIGVDAEVIDLGLDDEGALEVPTDFSQTGWWTGGARPGEDGPAVIVGHVDSVDGPAVFFRLEELEPGDEVTVVADDGTPTTFVVERSRQVAKDEFPTEEVYGATDDAELRLVTCDGDFDRSTGHYDDNLIVFLREVGPDA</sequence>
<organism evidence="3 4">
    <name type="scientific">Iamia majanohamensis</name>
    <dbReference type="NCBI Taxonomy" id="467976"/>
    <lineage>
        <taxon>Bacteria</taxon>
        <taxon>Bacillati</taxon>
        <taxon>Actinomycetota</taxon>
        <taxon>Acidimicrobiia</taxon>
        <taxon>Acidimicrobiales</taxon>
        <taxon>Iamiaceae</taxon>
        <taxon>Iamia</taxon>
    </lineage>
</organism>
<dbReference type="InterPro" id="IPR042001">
    <property type="entry name" value="Sortase_F"/>
</dbReference>
<evidence type="ECO:0000256" key="1">
    <source>
        <dbReference type="ARBA" id="ARBA00022801"/>
    </source>
</evidence>
<keyword evidence="4" id="KW-1185">Reference proteome</keyword>
<feature type="chain" id="PRO_5042128675" evidence="2">
    <location>
        <begin position="20"/>
        <end position="203"/>
    </location>
</feature>
<dbReference type="GO" id="GO:0016787">
    <property type="term" value="F:hydrolase activity"/>
    <property type="evidence" value="ECO:0007669"/>
    <property type="project" value="UniProtKB-KW"/>
</dbReference>
<dbReference type="Pfam" id="PF04203">
    <property type="entry name" value="Sortase"/>
    <property type="match status" value="1"/>
</dbReference>
<dbReference type="RefSeq" id="WP_272736393.1">
    <property type="nucleotide sequence ID" value="NZ_CP116942.1"/>
</dbReference>
<accession>A0AAE9Y746</accession>
<evidence type="ECO:0000256" key="2">
    <source>
        <dbReference type="SAM" id="SignalP"/>
    </source>
</evidence>
<keyword evidence="2" id="KW-0732">Signal</keyword>
<feature type="signal peptide" evidence="2">
    <location>
        <begin position="1"/>
        <end position="19"/>
    </location>
</feature>
<protein>
    <submittedName>
        <fullName evidence="3">Class F sortase</fullName>
    </submittedName>
</protein>
<dbReference type="InterPro" id="IPR005754">
    <property type="entry name" value="Sortase"/>
</dbReference>
<dbReference type="Proteomes" id="UP001216390">
    <property type="component" value="Chromosome"/>
</dbReference>
<dbReference type="NCBIfam" id="NF033748">
    <property type="entry name" value="class_F_sortase"/>
    <property type="match status" value="1"/>
</dbReference>
<evidence type="ECO:0000313" key="4">
    <source>
        <dbReference type="Proteomes" id="UP001216390"/>
    </source>
</evidence>
<gene>
    <name evidence="3" type="ORF">PO878_20475</name>
</gene>
<dbReference type="KEGG" id="ima:PO878_20475"/>
<keyword evidence="1" id="KW-0378">Hydrolase</keyword>
<dbReference type="EMBL" id="CP116942">
    <property type="protein sequence ID" value="WCO66871.1"/>
    <property type="molecule type" value="Genomic_DNA"/>
</dbReference>
<dbReference type="SUPFAM" id="SSF63817">
    <property type="entry name" value="Sortase"/>
    <property type="match status" value="1"/>
</dbReference>
<dbReference type="InterPro" id="IPR023365">
    <property type="entry name" value="Sortase_dom-sf"/>
</dbReference>
<evidence type="ECO:0000313" key="3">
    <source>
        <dbReference type="EMBL" id="WCO66871.1"/>
    </source>
</evidence>
<reference evidence="3" key="1">
    <citation type="submission" date="2023-01" db="EMBL/GenBank/DDBJ databases">
        <title>The diversity of Class Acidimicrobiia in South China Sea sediment environments and the proposal of Iamia marina sp. nov., a novel species of the genus Iamia.</title>
        <authorList>
            <person name="He Y."/>
            <person name="Tian X."/>
        </authorList>
    </citation>
    <scope>NUCLEOTIDE SEQUENCE</scope>
    <source>
        <strain evidence="3">DSM 19957</strain>
    </source>
</reference>
<proteinExistence type="predicted"/>